<evidence type="ECO:0000256" key="5">
    <source>
        <dbReference type="ARBA" id="ARBA00022727"/>
    </source>
</evidence>
<name>A0A1M7B5T9_9BACL</name>
<dbReference type="InterPro" id="IPR036926">
    <property type="entry name" value="Thymidate_synth/dCMP_Mease_sf"/>
</dbReference>
<keyword evidence="10" id="KW-1185">Reference proteome</keyword>
<dbReference type="RefSeq" id="WP_072707701.1">
    <property type="nucleotide sequence ID" value="NZ_FRCF01000002.1"/>
</dbReference>
<dbReference type="Proteomes" id="UP000184206">
    <property type="component" value="Unassembled WGS sequence"/>
</dbReference>
<dbReference type="AlphaFoldDB" id="A0A1M7B5T9"/>
<feature type="binding site" description="in other chain" evidence="6">
    <location>
        <begin position="261"/>
        <end position="263"/>
    </location>
    <ligand>
        <name>dUMP</name>
        <dbReference type="ChEBI" id="CHEBI:246422"/>
        <note>ligand shared between dimeric partners</note>
    </ligand>
</feature>
<feature type="binding site" evidence="6">
    <location>
        <position position="223"/>
    </location>
    <ligand>
        <name>(6R)-5,10-methylene-5,6,7,8-tetrahydrofolate</name>
        <dbReference type="ChEBI" id="CHEBI:15636"/>
    </ligand>
</feature>
<dbReference type="PANTHER" id="PTHR11548">
    <property type="entry name" value="THYMIDYLATE SYNTHASE 1"/>
    <property type="match status" value="1"/>
</dbReference>
<reference evidence="9 10" key="1">
    <citation type="submission" date="2016-11" db="EMBL/GenBank/DDBJ databases">
        <authorList>
            <person name="Jaros S."/>
            <person name="Januszkiewicz K."/>
            <person name="Wedrychowicz H."/>
        </authorList>
    </citation>
    <scope>NUCLEOTIDE SEQUENCE [LARGE SCALE GENOMIC DNA]</scope>
    <source>
        <strain evidence="9 10">DSM 16010</strain>
    </source>
</reference>
<feature type="binding site" evidence="6">
    <location>
        <position position="316"/>
    </location>
    <ligand>
        <name>(6R)-5,10-methylene-5,6,7,8-tetrahydrofolate</name>
        <dbReference type="ChEBI" id="CHEBI:15636"/>
    </ligand>
</feature>
<dbReference type="UniPathway" id="UPA00575"/>
<keyword evidence="3 6" id="KW-0489">Methyltransferase</keyword>
<dbReference type="EC" id="2.1.1.45" evidence="1 6"/>
<feature type="binding site" description="in other chain" evidence="6">
    <location>
        <position position="25"/>
    </location>
    <ligand>
        <name>dUMP</name>
        <dbReference type="ChEBI" id="CHEBI:246422"/>
        <note>ligand shared between dimeric partners</note>
    </ligand>
</feature>
<comment type="caution">
    <text evidence="6">Lacks conserved residue(s) required for the propagation of feature annotation.</text>
</comment>
<dbReference type="NCBIfam" id="NF002496">
    <property type="entry name" value="PRK01827.1-2"/>
    <property type="match status" value="1"/>
</dbReference>
<comment type="pathway">
    <text evidence="6">Pyrimidine metabolism; dTTP biosynthesis.</text>
</comment>
<dbReference type="STRING" id="1123231.SAMN02745189_00354"/>
<dbReference type="PANTHER" id="PTHR11548:SF9">
    <property type="entry name" value="THYMIDYLATE SYNTHASE"/>
    <property type="match status" value="1"/>
</dbReference>
<dbReference type="EMBL" id="FRCF01000002">
    <property type="protein sequence ID" value="SHL50378.1"/>
    <property type="molecule type" value="Genomic_DNA"/>
</dbReference>
<dbReference type="OrthoDB" id="9774633at2"/>
<dbReference type="GO" id="GO:0004799">
    <property type="term" value="F:thymidylate synthase activity"/>
    <property type="evidence" value="ECO:0007669"/>
    <property type="project" value="UniProtKB-UniRule"/>
</dbReference>
<comment type="subcellular location">
    <subcellularLocation>
        <location evidence="6">Cytoplasm</location>
    </subcellularLocation>
</comment>
<evidence type="ECO:0000256" key="6">
    <source>
        <dbReference type="HAMAP-Rule" id="MF_00008"/>
    </source>
</evidence>
<comment type="function">
    <text evidence="6">Catalyzes the reductive methylation of 2'-deoxyuridine-5'-monophosphate (dUMP) to 2'-deoxythymidine-5'-monophosphate (dTMP) while utilizing 5,10-methylenetetrahydrofolate (mTHF) as the methyl donor and reductant in the reaction, yielding dihydrofolate (DHF) as a by-product. This enzymatic reaction provides an intracellular de novo source of dTMP, an essential precursor for DNA biosynthesis.</text>
</comment>
<dbReference type="PROSITE" id="PS00091">
    <property type="entry name" value="THYMIDYLATE_SYNTHASE"/>
    <property type="match status" value="1"/>
</dbReference>
<dbReference type="GO" id="GO:0006235">
    <property type="term" value="P:dTTP biosynthetic process"/>
    <property type="evidence" value="ECO:0007669"/>
    <property type="project" value="UniProtKB-UniRule"/>
</dbReference>
<comment type="subunit">
    <text evidence="6">Homodimer.</text>
</comment>
<evidence type="ECO:0000256" key="3">
    <source>
        <dbReference type="ARBA" id="ARBA00022603"/>
    </source>
</evidence>
<dbReference type="SUPFAM" id="SSF55831">
    <property type="entry name" value="Thymidylate synthase/dCMP hydroxymethylase"/>
    <property type="match status" value="1"/>
</dbReference>
<comment type="similarity">
    <text evidence="6">Belongs to the thymidylate synthase family. Bacterial-type ThyA subfamily.</text>
</comment>
<evidence type="ECO:0000256" key="7">
    <source>
        <dbReference type="PROSITE-ProRule" id="PRU10016"/>
    </source>
</evidence>
<dbReference type="NCBIfam" id="TIGR03284">
    <property type="entry name" value="thym_sym"/>
    <property type="match status" value="1"/>
</dbReference>
<feature type="active site" evidence="7">
    <location>
        <position position="200"/>
    </location>
</feature>
<evidence type="ECO:0000259" key="8">
    <source>
        <dbReference type="Pfam" id="PF00303"/>
    </source>
</evidence>
<dbReference type="InterPro" id="IPR000398">
    <property type="entry name" value="Thymidylate_synthase"/>
</dbReference>
<evidence type="ECO:0000256" key="1">
    <source>
        <dbReference type="ARBA" id="ARBA00011947"/>
    </source>
</evidence>
<dbReference type="GO" id="GO:0005829">
    <property type="term" value="C:cytosol"/>
    <property type="evidence" value="ECO:0007669"/>
    <property type="project" value="TreeGrafter"/>
</dbReference>
<dbReference type="InterPro" id="IPR045097">
    <property type="entry name" value="Thymidate_synth/dCMP_Mease"/>
</dbReference>
<feature type="active site" description="Nucleophile" evidence="6">
    <location>
        <position position="200"/>
    </location>
</feature>
<dbReference type="PRINTS" id="PR00108">
    <property type="entry name" value="THYMDSNTHASE"/>
</dbReference>
<accession>A0A1M7B5T9</accession>
<feature type="domain" description="Thymidylate synthase/dCMP hydroxymethylase" evidence="8">
    <location>
        <begin position="7"/>
        <end position="317"/>
    </location>
</feature>
<dbReference type="Gene3D" id="3.30.572.10">
    <property type="entry name" value="Thymidylate synthase/dCMP hydroxymethylase domain"/>
    <property type="match status" value="1"/>
</dbReference>
<dbReference type="GO" id="GO:0006231">
    <property type="term" value="P:dTMP biosynthetic process"/>
    <property type="evidence" value="ECO:0007669"/>
    <property type="project" value="UniProtKB-UniRule"/>
</dbReference>
<evidence type="ECO:0000256" key="4">
    <source>
        <dbReference type="ARBA" id="ARBA00022679"/>
    </source>
</evidence>
<feature type="binding site" description="in other chain" evidence="6">
    <location>
        <position position="231"/>
    </location>
    <ligand>
        <name>dUMP</name>
        <dbReference type="ChEBI" id="CHEBI:246422"/>
        <note>ligand shared between dimeric partners</note>
    </ligand>
</feature>
<evidence type="ECO:0000256" key="2">
    <source>
        <dbReference type="ARBA" id="ARBA00022490"/>
    </source>
</evidence>
<dbReference type="HAMAP" id="MF_00008">
    <property type="entry name" value="Thymidy_synth_bact"/>
    <property type="match status" value="1"/>
</dbReference>
<feature type="binding site" description="in other chain" evidence="6">
    <location>
        <begin position="220"/>
        <end position="223"/>
    </location>
    <ligand>
        <name>dUMP</name>
        <dbReference type="ChEBI" id="CHEBI:246422"/>
        <note>ligand shared between dimeric partners</note>
    </ligand>
</feature>
<dbReference type="GO" id="GO:0032259">
    <property type="term" value="P:methylation"/>
    <property type="evidence" value="ECO:0007669"/>
    <property type="project" value="UniProtKB-KW"/>
</dbReference>
<dbReference type="CDD" id="cd00351">
    <property type="entry name" value="TS_Pyrimidine_HMase"/>
    <property type="match status" value="1"/>
</dbReference>
<proteinExistence type="inferred from homology"/>
<evidence type="ECO:0000313" key="10">
    <source>
        <dbReference type="Proteomes" id="UP000184206"/>
    </source>
</evidence>
<dbReference type="InterPro" id="IPR023451">
    <property type="entry name" value="Thymidate_synth/dCMP_Mease_dom"/>
</dbReference>
<gene>
    <name evidence="6" type="primary">thyA</name>
    <name evidence="9" type="ORF">SAMN02745189_00354</name>
</gene>
<keyword evidence="4 6" id="KW-0808">Transferase</keyword>
<organism evidence="9 10">
    <name type="scientific">Lacicoccus alkaliphilus DSM 16010</name>
    <dbReference type="NCBI Taxonomy" id="1123231"/>
    <lineage>
        <taxon>Bacteria</taxon>
        <taxon>Bacillati</taxon>
        <taxon>Bacillota</taxon>
        <taxon>Bacilli</taxon>
        <taxon>Bacillales</taxon>
        <taxon>Salinicoccaceae</taxon>
        <taxon>Lacicoccus</taxon>
    </lineage>
</organism>
<feature type="binding site" evidence="6">
    <location>
        <begin position="180"/>
        <end position="181"/>
    </location>
    <ligand>
        <name>dUMP</name>
        <dbReference type="ChEBI" id="CHEBI:246422"/>
        <note>ligand shared between dimeric partners</note>
    </ligand>
</feature>
<keyword evidence="2 6" id="KW-0963">Cytoplasm</keyword>
<comment type="catalytic activity">
    <reaction evidence="6">
        <text>dUMP + (6R)-5,10-methylene-5,6,7,8-tetrahydrofolate = 7,8-dihydrofolate + dTMP</text>
        <dbReference type="Rhea" id="RHEA:12104"/>
        <dbReference type="ChEBI" id="CHEBI:15636"/>
        <dbReference type="ChEBI" id="CHEBI:57451"/>
        <dbReference type="ChEBI" id="CHEBI:63528"/>
        <dbReference type="ChEBI" id="CHEBI:246422"/>
        <dbReference type="EC" id="2.1.1.45"/>
    </reaction>
</comment>
<dbReference type="Pfam" id="PF00303">
    <property type="entry name" value="Thymidylat_synt"/>
    <property type="match status" value="1"/>
</dbReference>
<sequence>MNNFDKVYHDLLERITTEGSFKDDRTGTGTYSVFGHQMRFDLTEGFPLLTTKKVLFKMIATELIWFIRGDTNIRFLLEYDNNIWNEWAFKKWVESEEYEGPDMTDFGRRALEDEDFNALYQAEMKQFKERVLGDDEFSRMYGSLGNVYGKQWRDWVGPDGESIDQLKNVIEAIKTNPDSRRHIITAWNPAEIESMALPPCHSFFQFYVKDGRLSLQLYQRSADVFLGVPFNIASYSLLLLMVAKECGLEAGDFVHTMGDAHIYANHLEAVDKQLSRKSFEPPALKINTDASIFEIDYEDFEVVDYESHSYIKAPIAV</sequence>
<evidence type="ECO:0000313" key="9">
    <source>
        <dbReference type="EMBL" id="SHL50378.1"/>
    </source>
</evidence>
<dbReference type="InterPro" id="IPR020940">
    <property type="entry name" value="Thymidylate_synthase_AS"/>
</dbReference>
<protein>
    <recommendedName>
        <fullName evidence="1 6">Thymidylate synthase</fullName>
        <shortName evidence="6">TS</shortName>
        <shortName evidence="6">TSase</shortName>
        <ecNumber evidence="1 6">2.1.1.45</ecNumber>
    </recommendedName>
</protein>
<keyword evidence="5 6" id="KW-0545">Nucleotide biosynthesis</keyword>